<dbReference type="GO" id="GO:0033281">
    <property type="term" value="C:TAT protein transport complex"/>
    <property type="evidence" value="ECO:0007669"/>
    <property type="project" value="UniProtKB-UniRule"/>
</dbReference>
<accession>A0AAJ1BBW4</accession>
<evidence type="ECO:0000256" key="5">
    <source>
        <dbReference type="ARBA" id="ARBA00023010"/>
    </source>
</evidence>
<sequence length="273" mass="29793">MPGQKKNNPQARMRVSEHLVELRKRLLLALAGILMASIGGWFLVTPTLNWMQAPLLAVSEQAPQLNFQTIGAAFDMRIQVSLWLGVLISAPWWIFQIGAFIAPGLKRKEKIYIASFGLVGVLLFSGGALSGIWVIPKAVAILNSFTPDGALMLLRADSYITFFMRMVLAFGLSCLAPEILVALNFMGVMTAKTMLKGWRWAVVIAAVFSAVANPLPTAWPMIVQMSALIGLYLLAVGISAINDWIKAGGSLRSHFGKILRKRKHSEASSASKQ</sequence>
<comment type="caution">
    <text evidence="8">The sequence shown here is derived from an EMBL/GenBank/DDBJ whole genome shotgun (WGS) entry which is preliminary data.</text>
</comment>
<dbReference type="GO" id="GO:0009977">
    <property type="term" value="F:proton motive force dependent protein transmembrane transporter activity"/>
    <property type="evidence" value="ECO:0007669"/>
    <property type="project" value="TreeGrafter"/>
</dbReference>
<dbReference type="GO" id="GO:0043953">
    <property type="term" value="P:protein transport by the Tat complex"/>
    <property type="evidence" value="ECO:0007669"/>
    <property type="project" value="UniProtKB-UniRule"/>
</dbReference>
<dbReference type="AlphaFoldDB" id="A0AAJ1BBW4"/>
<dbReference type="EMBL" id="JAKNHJ010000007">
    <property type="protein sequence ID" value="MCG4617816.1"/>
    <property type="molecule type" value="Genomic_DNA"/>
</dbReference>
<keyword evidence="7" id="KW-0813">Transport</keyword>
<evidence type="ECO:0000256" key="6">
    <source>
        <dbReference type="ARBA" id="ARBA00023136"/>
    </source>
</evidence>
<keyword evidence="7" id="KW-1003">Cell membrane</keyword>
<comment type="function">
    <text evidence="7">Part of the twin-arginine translocation (Tat) system that transports large folded proteins containing a characteristic twin-arginine motif in their signal peptide across membranes. Together with TatB, TatC is part of a receptor directly interacting with Tat signal peptides.</text>
</comment>
<feature type="transmembrane region" description="Helical" evidence="7">
    <location>
        <begin position="26"/>
        <end position="44"/>
    </location>
</feature>
<name>A0AAJ1BBW4_9ACTO</name>
<comment type="subcellular location">
    <subcellularLocation>
        <location evidence="7">Cell membrane</location>
        <topology evidence="7">Multi-pass membrane protein</topology>
    </subcellularLocation>
    <subcellularLocation>
        <location evidence="1">Membrane</location>
        <topology evidence="1">Multi-pass membrane protein</topology>
    </subcellularLocation>
</comment>
<comment type="similarity">
    <text evidence="7">Belongs to the TatC family.</text>
</comment>
<reference evidence="8" key="1">
    <citation type="submission" date="2022-01" db="EMBL/GenBank/DDBJ databases">
        <title>Collection of gut derived symbiotic bacterial strains cultured from healthy donors.</title>
        <authorList>
            <person name="Lin H."/>
            <person name="Kohout C."/>
            <person name="Waligurski E."/>
            <person name="Pamer E.G."/>
        </authorList>
    </citation>
    <scope>NUCLEOTIDE SEQUENCE</scope>
    <source>
        <strain evidence="8">DFI.7.46</strain>
    </source>
</reference>
<keyword evidence="3 7" id="KW-0653">Protein transport</keyword>
<dbReference type="GO" id="GO:0065002">
    <property type="term" value="P:intracellular protein transmembrane transport"/>
    <property type="evidence" value="ECO:0007669"/>
    <property type="project" value="TreeGrafter"/>
</dbReference>
<proteinExistence type="inferred from homology"/>
<gene>
    <name evidence="7 8" type="primary">tatC</name>
    <name evidence="8" type="ORF">L0M99_04820</name>
</gene>
<feature type="transmembrane region" description="Helical" evidence="7">
    <location>
        <begin position="162"/>
        <end position="185"/>
    </location>
</feature>
<dbReference type="RefSeq" id="WP_024059911.1">
    <property type="nucleotide sequence ID" value="NZ_JAGZVZ010000002.1"/>
</dbReference>
<dbReference type="NCBIfam" id="TIGR00945">
    <property type="entry name" value="tatC"/>
    <property type="match status" value="1"/>
</dbReference>
<comment type="subunit">
    <text evidence="7">The Tat system comprises two distinct complexes: a TatABC complex, containing multiple copies of TatA, TatB and TatC subunits, and a separate TatA complex, containing only TatA subunits. Substrates initially bind to the TatABC complex, which probably triggers association of the separate TatA complex to form the active translocon.</text>
</comment>
<evidence type="ECO:0000256" key="2">
    <source>
        <dbReference type="ARBA" id="ARBA00022692"/>
    </source>
</evidence>
<dbReference type="PANTHER" id="PTHR30371:SF0">
    <property type="entry name" value="SEC-INDEPENDENT PROTEIN TRANSLOCASE PROTEIN TATC, CHLOROPLASTIC-RELATED"/>
    <property type="match status" value="1"/>
</dbReference>
<evidence type="ECO:0000256" key="3">
    <source>
        <dbReference type="ARBA" id="ARBA00022927"/>
    </source>
</evidence>
<dbReference type="InterPro" id="IPR002033">
    <property type="entry name" value="TatC"/>
</dbReference>
<dbReference type="Pfam" id="PF00902">
    <property type="entry name" value="TatC"/>
    <property type="match status" value="1"/>
</dbReference>
<protein>
    <recommendedName>
        <fullName evidence="7">Sec-independent protein translocase protein TatC</fullName>
    </recommendedName>
</protein>
<evidence type="ECO:0000313" key="9">
    <source>
        <dbReference type="Proteomes" id="UP001200537"/>
    </source>
</evidence>
<dbReference type="Proteomes" id="UP001200537">
    <property type="component" value="Unassembled WGS sequence"/>
</dbReference>
<dbReference type="PANTHER" id="PTHR30371">
    <property type="entry name" value="SEC-INDEPENDENT PROTEIN TRANSLOCASE PROTEIN TATC"/>
    <property type="match status" value="1"/>
</dbReference>
<dbReference type="HAMAP" id="MF_00902">
    <property type="entry name" value="TatC"/>
    <property type="match status" value="1"/>
</dbReference>
<feature type="transmembrane region" description="Helical" evidence="7">
    <location>
        <begin position="197"/>
        <end position="215"/>
    </location>
</feature>
<feature type="transmembrane region" description="Helical" evidence="7">
    <location>
        <begin position="112"/>
        <end position="135"/>
    </location>
</feature>
<keyword evidence="6 7" id="KW-0472">Membrane</keyword>
<evidence type="ECO:0000256" key="1">
    <source>
        <dbReference type="ARBA" id="ARBA00004141"/>
    </source>
</evidence>
<keyword evidence="2 7" id="KW-0812">Transmembrane</keyword>
<feature type="transmembrane region" description="Helical" evidence="7">
    <location>
        <begin position="221"/>
        <end position="245"/>
    </location>
</feature>
<evidence type="ECO:0000313" key="8">
    <source>
        <dbReference type="EMBL" id="MCG4617816.1"/>
    </source>
</evidence>
<organism evidence="8 9">
    <name type="scientific">Varibaculum cambriense</name>
    <dbReference type="NCBI Taxonomy" id="184870"/>
    <lineage>
        <taxon>Bacteria</taxon>
        <taxon>Bacillati</taxon>
        <taxon>Actinomycetota</taxon>
        <taxon>Actinomycetes</taxon>
        <taxon>Actinomycetales</taxon>
        <taxon>Actinomycetaceae</taxon>
        <taxon>Varibaculum</taxon>
    </lineage>
</organism>
<dbReference type="PRINTS" id="PR01840">
    <property type="entry name" value="TATCFAMILY"/>
</dbReference>
<evidence type="ECO:0000256" key="4">
    <source>
        <dbReference type="ARBA" id="ARBA00022989"/>
    </source>
</evidence>
<feature type="transmembrane region" description="Helical" evidence="7">
    <location>
        <begin position="82"/>
        <end position="105"/>
    </location>
</feature>
<evidence type="ECO:0000256" key="7">
    <source>
        <dbReference type="HAMAP-Rule" id="MF_00902"/>
    </source>
</evidence>
<keyword evidence="5 7" id="KW-0811">Translocation</keyword>
<keyword evidence="4 7" id="KW-1133">Transmembrane helix</keyword>